<evidence type="ECO:0000256" key="8">
    <source>
        <dbReference type="SAM" id="MobiDB-lite"/>
    </source>
</evidence>
<evidence type="ECO:0000313" key="10">
    <source>
        <dbReference type="EMBL" id="KAL1110221.1"/>
    </source>
</evidence>
<evidence type="ECO:0000256" key="2">
    <source>
        <dbReference type="ARBA" id="ARBA00022723"/>
    </source>
</evidence>
<comment type="caution">
    <text evidence="10">The sequence shown here is derived from an EMBL/GenBank/DDBJ whole genome shotgun (WGS) entry which is preliminary data.</text>
</comment>
<dbReference type="AlphaFoldDB" id="A0ABD0XSR9"/>
<evidence type="ECO:0000256" key="6">
    <source>
        <dbReference type="PROSITE-ProRule" id="PRU01371"/>
    </source>
</evidence>
<dbReference type="EMBL" id="JBFDAA010000023">
    <property type="protein sequence ID" value="KAL1110221.1"/>
    <property type="molecule type" value="Genomic_DNA"/>
</dbReference>
<feature type="region of interest" description="Disordered" evidence="8">
    <location>
        <begin position="141"/>
        <end position="316"/>
    </location>
</feature>
<dbReference type="GO" id="GO:0008270">
    <property type="term" value="F:zinc ion binding"/>
    <property type="evidence" value="ECO:0007669"/>
    <property type="project" value="UniProtKB-KW"/>
</dbReference>
<feature type="domain" description="C2HC/C3H-type" evidence="9">
    <location>
        <begin position="318"/>
        <end position="347"/>
    </location>
</feature>
<protein>
    <recommendedName>
        <fullName evidence="9">C2HC/C3H-type domain-containing protein</fullName>
    </recommendedName>
</protein>
<dbReference type="Gene3D" id="3.30.160.60">
    <property type="entry name" value="Classic Zinc Finger"/>
    <property type="match status" value="1"/>
</dbReference>
<reference evidence="10 11" key="1">
    <citation type="submission" date="2024-07" db="EMBL/GenBank/DDBJ databases">
        <title>Chromosome-level genome assembly of the water stick insect Ranatra chinensis (Heteroptera: Nepidae).</title>
        <authorList>
            <person name="Liu X."/>
        </authorList>
    </citation>
    <scope>NUCLEOTIDE SEQUENCE [LARGE SCALE GENOMIC DNA]</scope>
    <source>
        <strain evidence="10">Cailab_2021Rc</strain>
        <tissue evidence="10">Muscle</tissue>
    </source>
</reference>
<feature type="compositionally biased region" description="Basic and acidic residues" evidence="8">
    <location>
        <begin position="141"/>
        <end position="168"/>
    </location>
</feature>
<evidence type="ECO:0000256" key="3">
    <source>
        <dbReference type="ARBA" id="ARBA00022771"/>
    </source>
</evidence>
<dbReference type="Pfam" id="PF13913">
    <property type="entry name" value="zf-C2HC_2"/>
    <property type="match status" value="2"/>
</dbReference>
<keyword evidence="2" id="KW-0479">Metal-binding</keyword>
<evidence type="ECO:0000256" key="7">
    <source>
        <dbReference type="SAM" id="Coils"/>
    </source>
</evidence>
<comment type="similarity">
    <text evidence="1">Belongs to the ZC2HC1 family.</text>
</comment>
<proteinExistence type="inferred from homology"/>
<feature type="compositionally biased region" description="Polar residues" evidence="8">
    <location>
        <begin position="190"/>
        <end position="219"/>
    </location>
</feature>
<dbReference type="PANTHER" id="PTHR14649:SF1">
    <property type="entry name" value="ZINC FINGER C2HC DOMAIN-CONTAINING PROTEIN 1C"/>
    <property type="match status" value="1"/>
</dbReference>
<keyword evidence="11" id="KW-1185">Reference proteome</keyword>
<name>A0ABD0XSR9_9HEMI</name>
<feature type="compositionally biased region" description="Low complexity" evidence="8">
    <location>
        <begin position="220"/>
        <end position="234"/>
    </location>
</feature>
<dbReference type="PANTHER" id="PTHR14649">
    <property type="entry name" value="ZINC FINGER C2HC DOMAIN-CONTAINING PROTEIN 1C"/>
    <property type="match status" value="1"/>
</dbReference>
<evidence type="ECO:0000256" key="1">
    <source>
        <dbReference type="ARBA" id="ARBA00010843"/>
    </source>
</evidence>
<dbReference type="InterPro" id="IPR026104">
    <property type="entry name" value="ZNF_C2HC_dom_1C"/>
</dbReference>
<dbReference type="InterPro" id="IPR049899">
    <property type="entry name" value="Znf_C2HC_C3H"/>
</dbReference>
<feature type="compositionally biased region" description="Basic and acidic residues" evidence="8">
    <location>
        <begin position="285"/>
        <end position="294"/>
    </location>
</feature>
<feature type="domain" description="C2HC/C3H-type" evidence="9">
    <location>
        <begin position="425"/>
        <end position="454"/>
    </location>
</feature>
<evidence type="ECO:0000259" key="9">
    <source>
        <dbReference type="PROSITE" id="PS52027"/>
    </source>
</evidence>
<evidence type="ECO:0000313" key="11">
    <source>
        <dbReference type="Proteomes" id="UP001558652"/>
    </source>
</evidence>
<keyword evidence="4" id="KW-0862">Zinc</keyword>
<evidence type="ECO:0000256" key="5">
    <source>
        <dbReference type="ARBA" id="ARBA00023054"/>
    </source>
</evidence>
<keyword evidence="5 7" id="KW-0175">Coiled coil</keyword>
<gene>
    <name evidence="10" type="ORF">AAG570_008298</name>
</gene>
<organism evidence="10 11">
    <name type="scientific">Ranatra chinensis</name>
    <dbReference type="NCBI Taxonomy" id="642074"/>
    <lineage>
        <taxon>Eukaryota</taxon>
        <taxon>Metazoa</taxon>
        <taxon>Ecdysozoa</taxon>
        <taxon>Arthropoda</taxon>
        <taxon>Hexapoda</taxon>
        <taxon>Insecta</taxon>
        <taxon>Pterygota</taxon>
        <taxon>Neoptera</taxon>
        <taxon>Paraneoptera</taxon>
        <taxon>Hemiptera</taxon>
        <taxon>Heteroptera</taxon>
        <taxon>Panheteroptera</taxon>
        <taxon>Nepomorpha</taxon>
        <taxon>Nepidae</taxon>
        <taxon>Ranatrinae</taxon>
        <taxon>Ranatra</taxon>
    </lineage>
</organism>
<evidence type="ECO:0000256" key="4">
    <source>
        <dbReference type="ARBA" id="ARBA00022833"/>
    </source>
</evidence>
<dbReference type="PROSITE" id="PS52027">
    <property type="entry name" value="ZF_C2HC_C3H"/>
    <property type="match status" value="2"/>
</dbReference>
<accession>A0ABD0XSR9</accession>
<dbReference type="Proteomes" id="UP001558652">
    <property type="component" value="Unassembled WGS sequence"/>
</dbReference>
<feature type="coiled-coil region" evidence="7">
    <location>
        <begin position="93"/>
        <end position="120"/>
    </location>
</feature>
<sequence>MQEGLWAANSYAYPFDLRQFERRQVVVPVVGRPLSGPSGGQLCFLLEGSPQSFASTPSQYSHTSKDDITRFDATWPPETWHSPYYFYENGFKARYQQKQLKEREEKLQSLYNEQDKLKDQGRTGLFGLPTRGGKVRQLFEERRTGVKGPGWDRSRPLEPLGEQRRAQSLDRGPTPPHLFNRLPNLGASAMDQSKNRTQVANQRIPSPRQPNGQVASMTKSFSRLSATSTRTSSTVVAKEQQKTFGQRTTARIPMADKPEPQRQAIRPSIPSPKKIQAPSIGRASQPKEKNDTDSVKPGISKVGPKTPEKVDHKPSDPDHVACPICGRYFNNERIQMHENICKKTTTKKRKVFDPVKHRLEGTEAESYMRKPKQPTKAKVAPKADWRKKHEEFISNIRAAKIAQAHLAKGGKLSDLPPPPPMDTSDYIQCPHCGRKFCEAAAERHIPKCANIINNKPKPNARGPGARKR</sequence>
<keyword evidence="3 6" id="KW-0863">Zinc-finger</keyword>
<feature type="compositionally biased region" description="Basic and acidic residues" evidence="8">
    <location>
        <begin position="306"/>
        <end position="316"/>
    </location>
</feature>